<dbReference type="InterPro" id="IPR012853">
    <property type="entry name" value="CPT"/>
</dbReference>
<accession>A0A420XMI4</accession>
<organism evidence="3 4">
    <name type="scientific">Motilibacter peucedani</name>
    <dbReference type="NCBI Taxonomy" id="598650"/>
    <lineage>
        <taxon>Bacteria</taxon>
        <taxon>Bacillati</taxon>
        <taxon>Actinomycetota</taxon>
        <taxon>Actinomycetes</taxon>
        <taxon>Motilibacterales</taxon>
        <taxon>Motilibacteraceae</taxon>
        <taxon>Motilibacter</taxon>
    </lineage>
</organism>
<gene>
    <name evidence="3" type="ORF">CLV35_2688</name>
</gene>
<dbReference type="Proteomes" id="UP000281955">
    <property type="component" value="Unassembled WGS sequence"/>
</dbReference>
<dbReference type="Pfam" id="PF07931">
    <property type="entry name" value="CPT"/>
    <property type="match status" value="1"/>
</dbReference>
<feature type="binding site" evidence="2">
    <location>
        <begin position="6"/>
        <end position="13"/>
    </location>
    <ligand>
        <name>ATP</name>
        <dbReference type="ChEBI" id="CHEBI:30616"/>
    </ligand>
</feature>
<dbReference type="GO" id="GO:0005524">
    <property type="term" value="F:ATP binding"/>
    <property type="evidence" value="ECO:0007669"/>
    <property type="project" value="InterPro"/>
</dbReference>
<name>A0A420XMI4_9ACTN</name>
<dbReference type="Gene3D" id="3.40.50.300">
    <property type="entry name" value="P-loop containing nucleotide triphosphate hydrolases"/>
    <property type="match status" value="1"/>
</dbReference>
<keyword evidence="3" id="KW-0808">Transferase</keyword>
<feature type="active site" evidence="1">
    <location>
        <position position="33"/>
    </location>
</feature>
<dbReference type="AlphaFoldDB" id="A0A420XMI4"/>
<evidence type="ECO:0000256" key="2">
    <source>
        <dbReference type="PIRSR" id="PIRSR007531-2"/>
    </source>
</evidence>
<dbReference type="SUPFAM" id="SSF52540">
    <property type="entry name" value="P-loop containing nucleoside triphosphate hydrolases"/>
    <property type="match status" value="1"/>
</dbReference>
<keyword evidence="4" id="KW-1185">Reference proteome</keyword>
<dbReference type="PIRSF" id="PIRSF007531">
    <property type="entry name" value="CPT"/>
    <property type="match status" value="1"/>
</dbReference>
<proteinExistence type="predicted"/>
<protein>
    <submittedName>
        <fullName evidence="3">Chloramphenicol 3-O phosphotransferase</fullName>
    </submittedName>
</protein>
<dbReference type="EMBL" id="RBWV01000013">
    <property type="protein sequence ID" value="RKS72444.1"/>
    <property type="molecule type" value="Genomic_DNA"/>
</dbReference>
<evidence type="ECO:0000313" key="4">
    <source>
        <dbReference type="Proteomes" id="UP000281955"/>
    </source>
</evidence>
<comment type="caution">
    <text evidence="3">The sequence shown here is derived from an EMBL/GenBank/DDBJ whole genome shotgun (WGS) entry which is preliminary data.</text>
</comment>
<evidence type="ECO:0000313" key="3">
    <source>
        <dbReference type="EMBL" id="RKS72444.1"/>
    </source>
</evidence>
<dbReference type="InParanoid" id="A0A420XMI4"/>
<evidence type="ECO:0000256" key="1">
    <source>
        <dbReference type="PIRSR" id="PIRSR007531-1"/>
    </source>
</evidence>
<dbReference type="InterPro" id="IPR027417">
    <property type="entry name" value="P-loop_NTPase"/>
</dbReference>
<reference evidence="3 4" key="1">
    <citation type="submission" date="2018-10" db="EMBL/GenBank/DDBJ databases">
        <title>Genomic Encyclopedia of Archaeal and Bacterial Type Strains, Phase II (KMG-II): from individual species to whole genera.</title>
        <authorList>
            <person name="Goeker M."/>
        </authorList>
    </citation>
    <scope>NUCLEOTIDE SEQUENCE [LARGE SCALE GENOMIC DNA]</scope>
    <source>
        <strain evidence="3 4">RP-AC37</strain>
    </source>
</reference>
<dbReference type="GO" id="GO:0016740">
    <property type="term" value="F:transferase activity"/>
    <property type="evidence" value="ECO:0007669"/>
    <property type="project" value="UniProtKB-KW"/>
</dbReference>
<sequence length="178" mass="18714">MVVLNGGSSSGKTSLVRTVQGLLEEPWVALSVDDLVDALPRSGPGSRTITFGADGSVHVGPEFRRVERAWLAALATIARAGVGVLVDDVFLDGRTSQDRLRAHLSGVQVLWVGVRCDPDVAAARELARGDRPLGMARAQAERVHVGAAYDLEVDTGTASLQDCARDLAAAVAHRRGAP</sequence>